<evidence type="ECO:0000256" key="7">
    <source>
        <dbReference type="ARBA" id="ARBA00023015"/>
    </source>
</evidence>
<dbReference type="EMBL" id="AZIM01005698">
    <property type="protein sequence ID" value="ETE59297.1"/>
    <property type="molecule type" value="Genomic_DNA"/>
</dbReference>
<dbReference type="GO" id="GO:0005634">
    <property type="term" value="C:nucleus"/>
    <property type="evidence" value="ECO:0007669"/>
    <property type="project" value="UniProtKB-SubCell"/>
</dbReference>
<dbReference type="PANTHER" id="PTHR23226:SF405">
    <property type="entry name" value="GASTRULA ZINC FINGER PROTEIN XLCGF26.1-LIKE-RELATED"/>
    <property type="match status" value="1"/>
</dbReference>
<comment type="similarity">
    <text evidence="2">Belongs to the krueppel C2H2-type zinc-finger protein family.</text>
</comment>
<dbReference type="FunFam" id="3.30.160.60:FF:000912">
    <property type="entry name" value="Zinc finger protein 660"/>
    <property type="match status" value="1"/>
</dbReference>
<feature type="domain" description="C2H2-type" evidence="13">
    <location>
        <begin position="153"/>
        <end position="180"/>
    </location>
</feature>
<dbReference type="SUPFAM" id="SSF57667">
    <property type="entry name" value="beta-beta-alpha zinc fingers"/>
    <property type="match status" value="4"/>
</dbReference>
<evidence type="ECO:0000313" key="14">
    <source>
        <dbReference type="EMBL" id="ETE59297.1"/>
    </source>
</evidence>
<dbReference type="Proteomes" id="UP000018936">
    <property type="component" value="Unassembled WGS sequence"/>
</dbReference>
<dbReference type="InterPro" id="IPR013087">
    <property type="entry name" value="Znf_C2H2_type"/>
</dbReference>
<keyword evidence="5 11" id="KW-0863">Zinc-finger</keyword>
<dbReference type="PROSITE" id="PS00028">
    <property type="entry name" value="ZINC_FINGER_C2H2_1"/>
    <property type="match status" value="7"/>
</dbReference>
<dbReference type="PANTHER" id="PTHR23226">
    <property type="entry name" value="ZINC FINGER AND SCAN DOMAIN-CONTAINING"/>
    <property type="match status" value="1"/>
</dbReference>
<feature type="domain" description="C2H2-type" evidence="13">
    <location>
        <begin position="69"/>
        <end position="96"/>
    </location>
</feature>
<protein>
    <submittedName>
        <fullName evidence="14">Zinc finger protein 84</fullName>
    </submittedName>
</protein>
<proteinExistence type="inferred from homology"/>
<keyword evidence="7" id="KW-0805">Transcription regulation</keyword>
<feature type="region of interest" description="Disordered" evidence="12">
    <location>
        <begin position="169"/>
        <end position="188"/>
    </location>
</feature>
<organism evidence="14 15">
    <name type="scientific">Ophiophagus hannah</name>
    <name type="common">King cobra</name>
    <name type="synonym">Naja hannah</name>
    <dbReference type="NCBI Taxonomy" id="8665"/>
    <lineage>
        <taxon>Eukaryota</taxon>
        <taxon>Metazoa</taxon>
        <taxon>Chordata</taxon>
        <taxon>Craniata</taxon>
        <taxon>Vertebrata</taxon>
        <taxon>Euteleostomi</taxon>
        <taxon>Lepidosauria</taxon>
        <taxon>Squamata</taxon>
        <taxon>Bifurcata</taxon>
        <taxon>Unidentata</taxon>
        <taxon>Episquamata</taxon>
        <taxon>Toxicofera</taxon>
        <taxon>Serpentes</taxon>
        <taxon>Colubroidea</taxon>
        <taxon>Elapidae</taxon>
        <taxon>Elapinae</taxon>
        <taxon>Ophiophagus</taxon>
    </lineage>
</organism>
<evidence type="ECO:0000256" key="2">
    <source>
        <dbReference type="ARBA" id="ARBA00006991"/>
    </source>
</evidence>
<dbReference type="GO" id="GO:0000981">
    <property type="term" value="F:DNA-binding transcription factor activity, RNA polymerase II-specific"/>
    <property type="evidence" value="ECO:0007669"/>
    <property type="project" value="TreeGrafter"/>
</dbReference>
<evidence type="ECO:0000256" key="6">
    <source>
        <dbReference type="ARBA" id="ARBA00022833"/>
    </source>
</evidence>
<feature type="domain" description="C2H2-type" evidence="13">
    <location>
        <begin position="286"/>
        <end position="313"/>
    </location>
</feature>
<dbReference type="GO" id="GO:0008270">
    <property type="term" value="F:zinc ion binding"/>
    <property type="evidence" value="ECO:0007669"/>
    <property type="project" value="UniProtKB-KW"/>
</dbReference>
<keyword evidence="6" id="KW-0862">Zinc</keyword>
<name>V8NCJ5_OPHHA</name>
<dbReference type="Pfam" id="PF00096">
    <property type="entry name" value="zf-C2H2"/>
    <property type="match status" value="7"/>
</dbReference>
<comment type="caution">
    <text evidence="14">The sequence shown here is derived from an EMBL/GenBank/DDBJ whole genome shotgun (WGS) entry which is preliminary data.</text>
</comment>
<dbReference type="AlphaFoldDB" id="V8NCJ5"/>
<comment type="subcellular location">
    <subcellularLocation>
        <location evidence="1">Nucleus</location>
    </subcellularLocation>
</comment>
<evidence type="ECO:0000256" key="3">
    <source>
        <dbReference type="ARBA" id="ARBA00022723"/>
    </source>
</evidence>
<dbReference type="OrthoDB" id="427030at2759"/>
<dbReference type="FunFam" id="3.30.160.60:FF:002331">
    <property type="entry name" value="Zinc finger protein 672"/>
    <property type="match status" value="1"/>
</dbReference>
<evidence type="ECO:0000256" key="10">
    <source>
        <dbReference type="ARBA" id="ARBA00023242"/>
    </source>
</evidence>
<keyword evidence="3" id="KW-0479">Metal-binding</keyword>
<evidence type="ECO:0000256" key="1">
    <source>
        <dbReference type="ARBA" id="ARBA00004123"/>
    </source>
</evidence>
<feature type="domain" description="C2H2-type" evidence="13">
    <location>
        <begin position="97"/>
        <end position="124"/>
    </location>
</feature>
<keyword evidence="15" id="KW-1185">Reference proteome</keyword>
<dbReference type="InterPro" id="IPR036236">
    <property type="entry name" value="Znf_C2H2_sf"/>
</dbReference>
<keyword evidence="10" id="KW-0539">Nucleus</keyword>
<gene>
    <name evidence="14" type="primary">ZNF84</name>
    <name evidence="14" type="ORF">L345_14972</name>
</gene>
<evidence type="ECO:0000256" key="12">
    <source>
        <dbReference type="SAM" id="MobiDB-lite"/>
    </source>
</evidence>
<dbReference type="FunFam" id="3.30.160.60:FF:000478">
    <property type="entry name" value="Zinc finger protein 133"/>
    <property type="match status" value="2"/>
</dbReference>
<keyword evidence="4" id="KW-0677">Repeat</keyword>
<evidence type="ECO:0000256" key="5">
    <source>
        <dbReference type="ARBA" id="ARBA00022771"/>
    </source>
</evidence>
<evidence type="ECO:0000256" key="8">
    <source>
        <dbReference type="ARBA" id="ARBA00023125"/>
    </source>
</evidence>
<evidence type="ECO:0000256" key="4">
    <source>
        <dbReference type="ARBA" id="ARBA00022737"/>
    </source>
</evidence>
<evidence type="ECO:0000256" key="11">
    <source>
        <dbReference type="PROSITE-ProRule" id="PRU00042"/>
    </source>
</evidence>
<dbReference type="FunFam" id="3.30.160.60:FF:002343">
    <property type="entry name" value="Zinc finger protein 33A"/>
    <property type="match status" value="2"/>
</dbReference>
<accession>V8NCJ5</accession>
<reference evidence="14 15" key="1">
    <citation type="journal article" date="2013" name="Proc. Natl. Acad. Sci. U.S.A.">
        <title>The king cobra genome reveals dynamic gene evolution and adaptation in the snake venom system.</title>
        <authorList>
            <person name="Vonk F.J."/>
            <person name="Casewell N.R."/>
            <person name="Henkel C.V."/>
            <person name="Heimberg A.M."/>
            <person name="Jansen H.J."/>
            <person name="McCleary R.J."/>
            <person name="Kerkkamp H.M."/>
            <person name="Vos R.A."/>
            <person name="Guerreiro I."/>
            <person name="Calvete J.J."/>
            <person name="Wuster W."/>
            <person name="Woods A.E."/>
            <person name="Logan J.M."/>
            <person name="Harrison R.A."/>
            <person name="Castoe T.A."/>
            <person name="de Koning A.P."/>
            <person name="Pollock D.D."/>
            <person name="Yandell M."/>
            <person name="Calderon D."/>
            <person name="Renjifo C."/>
            <person name="Currier R.B."/>
            <person name="Salgado D."/>
            <person name="Pla D."/>
            <person name="Sanz L."/>
            <person name="Hyder A.S."/>
            <person name="Ribeiro J.M."/>
            <person name="Arntzen J.W."/>
            <person name="van den Thillart G.E."/>
            <person name="Boetzer M."/>
            <person name="Pirovano W."/>
            <person name="Dirks R.P."/>
            <person name="Spaink H.P."/>
            <person name="Duboule D."/>
            <person name="McGlinn E."/>
            <person name="Kini R.M."/>
            <person name="Richardson M.K."/>
        </authorList>
    </citation>
    <scope>NUCLEOTIDE SEQUENCE</scope>
    <source>
        <tissue evidence="14">Blood</tissue>
    </source>
</reference>
<evidence type="ECO:0000313" key="15">
    <source>
        <dbReference type="Proteomes" id="UP000018936"/>
    </source>
</evidence>
<keyword evidence="8" id="KW-0238">DNA-binding</keyword>
<dbReference type="Gene3D" id="3.30.160.60">
    <property type="entry name" value="Classic Zinc Finger"/>
    <property type="match status" value="8"/>
</dbReference>
<dbReference type="FunFam" id="3.30.160.60:FF:000100">
    <property type="entry name" value="Zinc finger 45-like"/>
    <property type="match status" value="1"/>
</dbReference>
<dbReference type="GO" id="GO:0000978">
    <property type="term" value="F:RNA polymerase II cis-regulatory region sequence-specific DNA binding"/>
    <property type="evidence" value="ECO:0007669"/>
    <property type="project" value="TreeGrafter"/>
</dbReference>
<sequence>MHQEEFGAEQLQEPTQWDVLFDPKISEPMEVKSRRQQGLFLELIQASKADEKMPSSSSQVGSTASKRNYPCSECGRSFDRRSNLIKHQRIHTGEKPYPCTECGKCFDQQSNLNVHLRVHTGEKPYGCPNCGKRFSIKSHLHGHYRIHTGEKPFECEDCGKSFRVKSSLNKHQRTHTGAAKLSKPSEIKSEGPRAILPEVTRVYAAPETEKIIKIMSRKPPLEITMSNKNFSCSECGKGFDRPSHLITHQRIHTGEKPYLCIQCGKRFHQQSNLNVHLRLHTGEKPYGCPECGKRFNIKSHLHGHYRIHTGEKPFECEDCGKSFRGYFNSFRSLILITSALWLPCTVTLSPTGRTRSSGALGKRIRVGAILISGGMIAGHSNLWGNDVPERGSHHGEGSSGTPTPIRYTQLPLCSPFIATIAGLAREWS</sequence>
<feature type="domain" description="C2H2-type" evidence="13">
    <location>
        <begin position="125"/>
        <end position="152"/>
    </location>
</feature>
<feature type="non-terminal residue" evidence="14">
    <location>
        <position position="1"/>
    </location>
</feature>
<feature type="domain" description="C2H2-type" evidence="13">
    <location>
        <begin position="230"/>
        <end position="257"/>
    </location>
</feature>
<evidence type="ECO:0000259" key="13">
    <source>
        <dbReference type="PROSITE" id="PS50157"/>
    </source>
</evidence>
<evidence type="ECO:0000256" key="9">
    <source>
        <dbReference type="ARBA" id="ARBA00023163"/>
    </source>
</evidence>
<feature type="domain" description="C2H2-type" evidence="13">
    <location>
        <begin position="258"/>
        <end position="285"/>
    </location>
</feature>
<dbReference type="SMART" id="SM00355">
    <property type="entry name" value="ZnF_C2H2"/>
    <property type="match status" value="7"/>
</dbReference>
<dbReference type="FunFam" id="3.30.160.60:FF:000638">
    <property type="entry name" value="Zinc finger protein 184"/>
    <property type="match status" value="1"/>
</dbReference>
<dbReference type="PROSITE" id="PS50157">
    <property type="entry name" value="ZINC_FINGER_C2H2_2"/>
    <property type="match status" value="7"/>
</dbReference>
<keyword evidence="9" id="KW-0804">Transcription</keyword>